<protein>
    <recommendedName>
        <fullName evidence="2">DUF4920 domain-containing protein</fullName>
    </recommendedName>
</protein>
<dbReference type="AlphaFoldDB" id="A0A0W8FX68"/>
<evidence type="ECO:0000313" key="1">
    <source>
        <dbReference type="EMBL" id="KUG24867.1"/>
    </source>
</evidence>
<comment type="caution">
    <text evidence="1">The sequence shown here is derived from an EMBL/GenBank/DDBJ whole genome shotgun (WGS) entry which is preliminary data.</text>
</comment>
<organism evidence="1">
    <name type="scientific">hydrocarbon metagenome</name>
    <dbReference type="NCBI Taxonomy" id="938273"/>
    <lineage>
        <taxon>unclassified sequences</taxon>
        <taxon>metagenomes</taxon>
        <taxon>ecological metagenomes</taxon>
    </lineage>
</organism>
<dbReference type="Pfam" id="PF16267">
    <property type="entry name" value="DUF4920"/>
    <property type="match status" value="1"/>
</dbReference>
<sequence>MRKLNLLITLLILASLLINAEDKKYGKEITLTEKTDVKTILEKPADFNGEKVLIEGTIVGVCESRGCWIEVAAAEGYEKIRVKVEDGVIVFPLEAKGKTAIVEGEVYAVNPANDCSSTCADKSKEEKEDCEHEHAKVYQIKGEGAVIKM</sequence>
<accession>A0A0W8FX68</accession>
<name>A0A0W8FX68_9ZZZZ</name>
<proteinExistence type="predicted"/>
<dbReference type="EMBL" id="LNQE01000807">
    <property type="protein sequence ID" value="KUG24867.1"/>
    <property type="molecule type" value="Genomic_DNA"/>
</dbReference>
<gene>
    <name evidence="1" type="ORF">ASZ90_005315</name>
</gene>
<reference evidence="1" key="1">
    <citation type="journal article" date="2015" name="Proc. Natl. Acad. Sci. U.S.A.">
        <title>Networks of energetic and metabolic interactions define dynamics in microbial communities.</title>
        <authorList>
            <person name="Embree M."/>
            <person name="Liu J.K."/>
            <person name="Al-Bassam M.M."/>
            <person name="Zengler K."/>
        </authorList>
    </citation>
    <scope>NUCLEOTIDE SEQUENCE</scope>
</reference>
<evidence type="ECO:0008006" key="2">
    <source>
        <dbReference type="Google" id="ProtNLM"/>
    </source>
</evidence>
<dbReference type="InterPro" id="IPR032577">
    <property type="entry name" value="DUF4920"/>
</dbReference>